<evidence type="ECO:0000313" key="3">
    <source>
        <dbReference type="Proteomes" id="UP000199103"/>
    </source>
</evidence>
<feature type="transmembrane region" description="Helical" evidence="1">
    <location>
        <begin position="126"/>
        <end position="144"/>
    </location>
</feature>
<sequence length="178" mass="19301">MAGMPSVDDEQPIAVRASSSYRESRWLHRRIRICRYDACWADGRVEFDVDLVGLMYRGQPADFDPIDRTVHLECPEDGVGPWVDRQGQITSGPEPEIPSGLDGVGRRFPDRVKRYTPGTSPRPSTYAWRIGPGLVGLAIGVLLLTKASGASALGVLGVICVLIGLASLVSLVSGIRRS</sequence>
<proteinExistence type="predicted"/>
<reference evidence="2 3" key="1">
    <citation type="submission" date="2016-10" db="EMBL/GenBank/DDBJ databases">
        <authorList>
            <person name="de Groot N.N."/>
        </authorList>
    </citation>
    <scope>NUCLEOTIDE SEQUENCE [LARGE SCALE GENOMIC DNA]</scope>
    <source>
        <strain evidence="2 3">DSM 21800</strain>
    </source>
</reference>
<feature type="transmembrane region" description="Helical" evidence="1">
    <location>
        <begin position="150"/>
        <end position="172"/>
    </location>
</feature>
<name>A0A1H2AC29_9ACTN</name>
<evidence type="ECO:0000256" key="1">
    <source>
        <dbReference type="SAM" id="Phobius"/>
    </source>
</evidence>
<dbReference type="AlphaFoldDB" id="A0A1H2AC29"/>
<evidence type="ECO:0000313" key="2">
    <source>
        <dbReference type="EMBL" id="SDT43555.1"/>
    </source>
</evidence>
<keyword evidence="3" id="KW-1185">Reference proteome</keyword>
<keyword evidence="1" id="KW-0472">Membrane</keyword>
<dbReference type="Proteomes" id="UP000199103">
    <property type="component" value="Chromosome I"/>
</dbReference>
<protein>
    <submittedName>
        <fullName evidence="2">Uncharacterized protein</fullName>
    </submittedName>
</protein>
<gene>
    <name evidence="2" type="ORF">SAMN04489812_5828</name>
</gene>
<organism evidence="2 3">
    <name type="scientific">Microlunatus soli</name>
    <dbReference type="NCBI Taxonomy" id="630515"/>
    <lineage>
        <taxon>Bacteria</taxon>
        <taxon>Bacillati</taxon>
        <taxon>Actinomycetota</taxon>
        <taxon>Actinomycetes</taxon>
        <taxon>Propionibacteriales</taxon>
        <taxon>Propionibacteriaceae</taxon>
        <taxon>Microlunatus</taxon>
    </lineage>
</organism>
<accession>A0A1H2AC29</accession>
<dbReference type="EMBL" id="LT629772">
    <property type="protein sequence ID" value="SDT43555.1"/>
    <property type="molecule type" value="Genomic_DNA"/>
</dbReference>
<keyword evidence="1" id="KW-1133">Transmembrane helix</keyword>
<keyword evidence="1" id="KW-0812">Transmembrane</keyword>